<evidence type="ECO:0000313" key="19">
    <source>
        <dbReference type="EMBL" id="QEA17571.1"/>
    </source>
</evidence>
<keyword evidence="5" id="KW-0479">Metal-binding</keyword>
<dbReference type="GO" id="GO:0046872">
    <property type="term" value="F:metal ion binding"/>
    <property type="evidence" value="ECO:0007669"/>
    <property type="project" value="UniProtKB-KW"/>
</dbReference>
<comment type="catalytic activity">
    <reaction evidence="10">
        <text>8-oxo-dGTP + H2O = 8-oxo-dGMP + diphosphate + H(+)</text>
        <dbReference type="Rhea" id="RHEA:31575"/>
        <dbReference type="ChEBI" id="CHEBI:15377"/>
        <dbReference type="ChEBI" id="CHEBI:15378"/>
        <dbReference type="ChEBI" id="CHEBI:33019"/>
        <dbReference type="ChEBI" id="CHEBI:63224"/>
        <dbReference type="ChEBI" id="CHEBI:77896"/>
        <dbReference type="EC" id="3.6.1.55"/>
    </reaction>
</comment>
<dbReference type="InterPro" id="IPR020084">
    <property type="entry name" value="NUDIX_hydrolase_CS"/>
</dbReference>
<evidence type="ECO:0000256" key="15">
    <source>
        <dbReference type="ARBA" id="ARBA00041979"/>
    </source>
</evidence>
<dbReference type="Pfam" id="PF00293">
    <property type="entry name" value="NUDIX"/>
    <property type="match status" value="1"/>
</dbReference>
<evidence type="ECO:0000256" key="12">
    <source>
        <dbReference type="ARBA" id="ARBA00038905"/>
    </source>
</evidence>
<dbReference type="CDD" id="cd03425">
    <property type="entry name" value="NUDIX_MutT_NudA_like"/>
    <property type="match status" value="1"/>
</dbReference>
<dbReference type="GO" id="GO:0044716">
    <property type="term" value="F:8-oxo-GDP phosphatase activity"/>
    <property type="evidence" value="ECO:0007669"/>
    <property type="project" value="TreeGrafter"/>
</dbReference>
<proteinExistence type="inferred from homology"/>
<keyword evidence="20" id="KW-1185">Reference proteome</keyword>
<name>A0A5B8S7N7_9SPHN</name>
<evidence type="ECO:0000256" key="17">
    <source>
        <dbReference type="RuleBase" id="RU003476"/>
    </source>
</evidence>
<dbReference type="PROSITE" id="PS51462">
    <property type="entry name" value="NUDIX"/>
    <property type="match status" value="1"/>
</dbReference>
<dbReference type="InterPro" id="IPR047127">
    <property type="entry name" value="MutT-like"/>
</dbReference>
<dbReference type="EC" id="3.6.1.55" evidence="12"/>
<sequence length="127" mass="13289">MPVVAAALIAANGRILLHQRKLDGALGGLWEFPGGKVEPGENPDSALVRELAEELGVAVDPADLVYLASASEPGNPHVILLYTCRVWAGEPVCLAGEAIAWVAPQDLLAHEMPPLDVPLAQALISSI</sequence>
<evidence type="ECO:0000259" key="18">
    <source>
        <dbReference type="PROSITE" id="PS51462"/>
    </source>
</evidence>
<comment type="catalytic activity">
    <reaction evidence="11">
        <text>8-oxo-GTP + H2O = 8-oxo-GMP + diphosphate + H(+)</text>
        <dbReference type="Rhea" id="RHEA:67616"/>
        <dbReference type="ChEBI" id="CHEBI:15377"/>
        <dbReference type="ChEBI" id="CHEBI:15378"/>
        <dbReference type="ChEBI" id="CHEBI:33019"/>
        <dbReference type="ChEBI" id="CHEBI:143553"/>
        <dbReference type="ChEBI" id="CHEBI:145694"/>
    </reaction>
</comment>
<dbReference type="PANTHER" id="PTHR47707:SF1">
    <property type="entry name" value="NUDIX HYDROLASE FAMILY PROTEIN"/>
    <property type="match status" value="1"/>
</dbReference>
<dbReference type="OrthoDB" id="9810648at2"/>
<evidence type="ECO:0000256" key="9">
    <source>
        <dbReference type="ARBA" id="ARBA00023204"/>
    </source>
</evidence>
<evidence type="ECO:0000256" key="10">
    <source>
        <dbReference type="ARBA" id="ARBA00035861"/>
    </source>
</evidence>
<dbReference type="EMBL" id="CP042345">
    <property type="protein sequence ID" value="QEA17571.1"/>
    <property type="molecule type" value="Genomic_DNA"/>
</dbReference>
<evidence type="ECO:0000256" key="8">
    <source>
        <dbReference type="ARBA" id="ARBA00022842"/>
    </source>
</evidence>
<evidence type="ECO:0000256" key="13">
    <source>
        <dbReference type="ARBA" id="ARBA00040794"/>
    </source>
</evidence>
<evidence type="ECO:0000256" key="3">
    <source>
        <dbReference type="ARBA" id="ARBA00022457"/>
    </source>
</evidence>
<accession>A0A5B8S7N7</accession>
<dbReference type="InterPro" id="IPR020476">
    <property type="entry name" value="Nudix_hydrolase"/>
</dbReference>
<dbReference type="PANTHER" id="PTHR47707">
    <property type="entry name" value="8-OXO-DGTP DIPHOSPHATASE"/>
    <property type="match status" value="1"/>
</dbReference>
<evidence type="ECO:0000256" key="2">
    <source>
        <dbReference type="ARBA" id="ARBA00005582"/>
    </source>
</evidence>
<feature type="domain" description="Nudix hydrolase" evidence="18">
    <location>
        <begin position="1"/>
        <end position="125"/>
    </location>
</feature>
<dbReference type="Gene3D" id="3.90.79.10">
    <property type="entry name" value="Nucleoside Triphosphate Pyrophosphohydrolase"/>
    <property type="match status" value="1"/>
</dbReference>
<keyword evidence="3" id="KW-0515">Mutator protein</keyword>
<dbReference type="KEGG" id="ngf:FRF71_11525"/>
<reference evidence="19 20" key="1">
    <citation type="journal article" date="2013" name="J. Microbiol. Biotechnol.">
        <title>Novosphingobium ginsenosidimutans sp. nov., with the ability to convert ginsenoside.</title>
        <authorList>
            <person name="Kim J.K."/>
            <person name="He D."/>
            <person name="Liu Q.M."/>
            <person name="Park H.Y."/>
            <person name="Jung M.S."/>
            <person name="Yoon M.H."/>
            <person name="Kim S.C."/>
            <person name="Im W.T."/>
        </authorList>
    </citation>
    <scope>NUCLEOTIDE SEQUENCE [LARGE SCALE GENOMIC DNA]</scope>
    <source>
        <strain evidence="19 20">FW-6</strain>
    </source>
</reference>
<protein>
    <recommendedName>
        <fullName evidence="13">8-oxo-dGTP diphosphatase</fullName>
        <ecNumber evidence="12">3.6.1.55</ecNumber>
    </recommendedName>
    <alternativeName>
        <fullName evidence="16">7,8-dihydro-8-oxoguanine-triphosphatase</fullName>
    </alternativeName>
    <alternativeName>
        <fullName evidence="15">Mutator protein MutT</fullName>
    </alternativeName>
    <alternativeName>
        <fullName evidence="14">dGTP pyrophosphohydrolase</fullName>
    </alternativeName>
</protein>
<dbReference type="GO" id="GO:0044715">
    <property type="term" value="F:8-oxo-dGDP phosphatase activity"/>
    <property type="evidence" value="ECO:0007669"/>
    <property type="project" value="TreeGrafter"/>
</dbReference>
<dbReference type="SUPFAM" id="SSF55811">
    <property type="entry name" value="Nudix"/>
    <property type="match status" value="1"/>
</dbReference>
<dbReference type="PRINTS" id="PR00502">
    <property type="entry name" value="NUDIXFAMILY"/>
</dbReference>
<evidence type="ECO:0000256" key="14">
    <source>
        <dbReference type="ARBA" id="ARBA00041592"/>
    </source>
</evidence>
<dbReference type="GO" id="GO:0008413">
    <property type="term" value="F:8-oxo-7,8-dihydroguanosine triphosphate pyrophosphatase activity"/>
    <property type="evidence" value="ECO:0007669"/>
    <property type="project" value="TreeGrafter"/>
</dbReference>
<gene>
    <name evidence="19" type="ORF">FRF71_11525</name>
</gene>
<keyword evidence="6" id="KW-0227">DNA damage</keyword>
<evidence type="ECO:0000256" key="5">
    <source>
        <dbReference type="ARBA" id="ARBA00022723"/>
    </source>
</evidence>
<dbReference type="GO" id="GO:0006281">
    <property type="term" value="P:DNA repair"/>
    <property type="evidence" value="ECO:0007669"/>
    <property type="project" value="UniProtKB-KW"/>
</dbReference>
<keyword evidence="7 17" id="KW-0378">Hydrolase</keyword>
<evidence type="ECO:0000256" key="11">
    <source>
        <dbReference type="ARBA" id="ARBA00036904"/>
    </source>
</evidence>
<dbReference type="GO" id="GO:0035539">
    <property type="term" value="F:8-oxo-7,8-dihydrodeoxyguanosine triphosphate pyrophosphatase activity"/>
    <property type="evidence" value="ECO:0007669"/>
    <property type="project" value="UniProtKB-EC"/>
</dbReference>
<evidence type="ECO:0000256" key="4">
    <source>
        <dbReference type="ARBA" id="ARBA00022705"/>
    </source>
</evidence>
<dbReference type="InterPro" id="IPR000086">
    <property type="entry name" value="NUDIX_hydrolase_dom"/>
</dbReference>
<evidence type="ECO:0000313" key="20">
    <source>
        <dbReference type="Proteomes" id="UP000321172"/>
    </source>
</evidence>
<dbReference type="GO" id="GO:0006260">
    <property type="term" value="P:DNA replication"/>
    <property type="evidence" value="ECO:0007669"/>
    <property type="project" value="UniProtKB-KW"/>
</dbReference>
<dbReference type="Proteomes" id="UP000321172">
    <property type="component" value="Chromosome"/>
</dbReference>
<evidence type="ECO:0000256" key="7">
    <source>
        <dbReference type="ARBA" id="ARBA00022801"/>
    </source>
</evidence>
<keyword evidence="8" id="KW-0460">Magnesium</keyword>
<dbReference type="AlphaFoldDB" id="A0A5B8S7N7"/>
<keyword evidence="9" id="KW-0234">DNA repair</keyword>
<dbReference type="InterPro" id="IPR015797">
    <property type="entry name" value="NUDIX_hydrolase-like_dom_sf"/>
</dbReference>
<organism evidence="19 20">
    <name type="scientific">Novosphingobium ginsenosidimutans</name>
    <dbReference type="NCBI Taxonomy" id="1176536"/>
    <lineage>
        <taxon>Bacteria</taxon>
        <taxon>Pseudomonadati</taxon>
        <taxon>Pseudomonadota</taxon>
        <taxon>Alphaproteobacteria</taxon>
        <taxon>Sphingomonadales</taxon>
        <taxon>Sphingomonadaceae</taxon>
        <taxon>Novosphingobium</taxon>
    </lineage>
</organism>
<evidence type="ECO:0000256" key="6">
    <source>
        <dbReference type="ARBA" id="ARBA00022763"/>
    </source>
</evidence>
<evidence type="ECO:0000256" key="1">
    <source>
        <dbReference type="ARBA" id="ARBA00001946"/>
    </source>
</evidence>
<evidence type="ECO:0000256" key="16">
    <source>
        <dbReference type="ARBA" id="ARBA00042798"/>
    </source>
</evidence>
<comment type="cofactor">
    <cofactor evidence="1">
        <name>Mg(2+)</name>
        <dbReference type="ChEBI" id="CHEBI:18420"/>
    </cofactor>
</comment>
<dbReference type="PROSITE" id="PS00893">
    <property type="entry name" value="NUDIX_BOX"/>
    <property type="match status" value="1"/>
</dbReference>
<keyword evidence="4" id="KW-0235">DNA replication</keyword>
<comment type="similarity">
    <text evidence="2 17">Belongs to the Nudix hydrolase family.</text>
</comment>